<gene>
    <name evidence="3" type="ORF">CPE01_31780</name>
</gene>
<feature type="region of interest" description="Disordered" evidence="1">
    <location>
        <begin position="1"/>
        <end position="22"/>
    </location>
</feature>
<reference evidence="3 4" key="1">
    <citation type="submission" date="2019-07" db="EMBL/GenBank/DDBJ databases">
        <title>Whole genome shotgun sequence of Cellulomonas persica NBRC 101101.</title>
        <authorList>
            <person name="Hosoyama A."/>
            <person name="Uohara A."/>
            <person name="Ohji S."/>
            <person name="Ichikawa N."/>
        </authorList>
    </citation>
    <scope>NUCLEOTIDE SEQUENCE [LARGE SCALE GENOMIC DNA]</scope>
    <source>
        <strain evidence="3 4">NBRC 101101</strain>
    </source>
</reference>
<keyword evidence="4" id="KW-1185">Reference proteome</keyword>
<evidence type="ECO:0000313" key="3">
    <source>
        <dbReference type="EMBL" id="GEK19445.1"/>
    </source>
</evidence>
<comment type="caution">
    <text evidence="3">The sequence shown here is derived from an EMBL/GenBank/DDBJ whole genome shotgun (WGS) entry which is preliminary data.</text>
</comment>
<evidence type="ECO:0000256" key="1">
    <source>
        <dbReference type="SAM" id="MobiDB-lite"/>
    </source>
</evidence>
<dbReference type="Proteomes" id="UP000321386">
    <property type="component" value="Unassembled WGS sequence"/>
</dbReference>
<accession>A0A510V2U8</accession>
<sequence length="100" mass="10890">METAPTTAPAQDVETDEDEPSWTDFGLPIGLFALAVIPFTPLWDQIAQPDTTRRKYGAISRFLADIGPLPVTLTFAGLGALILVWTLAQRRRSASTTSED</sequence>
<keyword evidence="2" id="KW-0812">Transmembrane</keyword>
<dbReference type="AlphaFoldDB" id="A0A510V2U8"/>
<evidence type="ECO:0000313" key="4">
    <source>
        <dbReference type="Proteomes" id="UP000321386"/>
    </source>
</evidence>
<evidence type="ECO:0000256" key="2">
    <source>
        <dbReference type="SAM" id="Phobius"/>
    </source>
</evidence>
<keyword evidence="2" id="KW-1133">Transmembrane helix</keyword>
<feature type="transmembrane region" description="Helical" evidence="2">
    <location>
        <begin position="63"/>
        <end position="88"/>
    </location>
</feature>
<dbReference type="EMBL" id="BJUA01000031">
    <property type="protein sequence ID" value="GEK19445.1"/>
    <property type="molecule type" value="Genomic_DNA"/>
</dbReference>
<proteinExistence type="predicted"/>
<keyword evidence="2" id="KW-0472">Membrane</keyword>
<feature type="transmembrane region" description="Helical" evidence="2">
    <location>
        <begin position="25"/>
        <end position="43"/>
    </location>
</feature>
<name>A0A510V2U8_9CELL</name>
<protein>
    <submittedName>
        <fullName evidence="3">Uncharacterized protein</fullName>
    </submittedName>
</protein>
<dbReference type="RefSeq" id="WP_146807808.1">
    <property type="nucleotide sequence ID" value="NZ_BJUA01000031.1"/>
</dbReference>
<organism evidence="3 4">
    <name type="scientific">Cellulomonas persica</name>
    <dbReference type="NCBI Taxonomy" id="76861"/>
    <lineage>
        <taxon>Bacteria</taxon>
        <taxon>Bacillati</taxon>
        <taxon>Actinomycetota</taxon>
        <taxon>Actinomycetes</taxon>
        <taxon>Micrococcales</taxon>
        <taxon>Cellulomonadaceae</taxon>
        <taxon>Cellulomonas</taxon>
    </lineage>
</organism>
<dbReference type="OrthoDB" id="4829423at2"/>